<dbReference type="PATRIC" id="fig|698760.3.peg.179"/>
<keyword evidence="3" id="KW-1185">Reference proteome</keyword>
<dbReference type="AlphaFoldDB" id="L7FKM8"/>
<accession>L7FKM8</accession>
<evidence type="ECO:0000256" key="1">
    <source>
        <dbReference type="SAM" id="MobiDB-lite"/>
    </source>
</evidence>
<proteinExistence type="predicted"/>
<gene>
    <name evidence="2" type="ORF">STRTUCAR8_05094</name>
</gene>
<protein>
    <submittedName>
        <fullName evidence="2">Uncharacterized protein</fullName>
    </submittedName>
</protein>
<organism evidence="2 3">
    <name type="scientific">Streptomyces turgidiscabies (strain Car8)</name>
    <dbReference type="NCBI Taxonomy" id="698760"/>
    <lineage>
        <taxon>Bacteria</taxon>
        <taxon>Bacillati</taxon>
        <taxon>Actinomycetota</taxon>
        <taxon>Actinomycetes</taxon>
        <taxon>Kitasatosporales</taxon>
        <taxon>Streptomycetaceae</taxon>
        <taxon>Streptomyces</taxon>
    </lineage>
</organism>
<evidence type="ECO:0000313" key="2">
    <source>
        <dbReference type="EMBL" id="ELP71230.1"/>
    </source>
</evidence>
<evidence type="ECO:0000313" key="3">
    <source>
        <dbReference type="Proteomes" id="UP000010931"/>
    </source>
</evidence>
<comment type="caution">
    <text evidence="2">The sequence shown here is derived from an EMBL/GenBank/DDBJ whole genome shotgun (WGS) entry which is preliminary data.</text>
</comment>
<feature type="region of interest" description="Disordered" evidence="1">
    <location>
        <begin position="1"/>
        <end position="40"/>
    </location>
</feature>
<dbReference type="Proteomes" id="UP000010931">
    <property type="component" value="Unassembled WGS sequence"/>
</dbReference>
<name>L7FKM8_STRT8</name>
<reference evidence="2 3" key="1">
    <citation type="journal article" date="2011" name="Plasmid">
        <title>Streptomyces turgidiscabies Car8 contains a modular pathogenicity island that shares virulence genes with other actinobacterial plant pathogens.</title>
        <authorList>
            <person name="Huguet-Tapia J.C."/>
            <person name="Badger J.H."/>
            <person name="Loria R."/>
            <person name="Pettis G.S."/>
        </authorList>
    </citation>
    <scope>NUCLEOTIDE SEQUENCE [LARGE SCALE GENOMIC DNA]</scope>
    <source>
        <strain evidence="2 3">Car8</strain>
    </source>
</reference>
<dbReference type="EMBL" id="AEJB01000013">
    <property type="protein sequence ID" value="ELP71230.1"/>
    <property type="molecule type" value="Genomic_DNA"/>
</dbReference>
<sequence>MRAPGSRGRSCPQRPQPGFSTGWGPRRRIVVPGGQYGGHD</sequence>